<dbReference type="Pfam" id="PF00291">
    <property type="entry name" value="PALP"/>
    <property type="match status" value="1"/>
</dbReference>
<feature type="active site" description="Nucleophile" evidence="4">
    <location>
        <position position="61"/>
    </location>
</feature>
<dbReference type="RefSeq" id="WP_089369494.1">
    <property type="nucleotide sequence ID" value="NZ_BMEP01000002.1"/>
</dbReference>
<name>A0A238VPA9_9FLAO</name>
<accession>A0A238VPA9</accession>
<feature type="modified residue" description="N6-(pyridoxal phosphate)lysine" evidence="5">
    <location>
        <position position="34"/>
    </location>
</feature>
<evidence type="ECO:0000256" key="2">
    <source>
        <dbReference type="ARBA" id="ARBA00008639"/>
    </source>
</evidence>
<dbReference type="EMBL" id="FZNY01000001">
    <property type="protein sequence ID" value="SNR35987.1"/>
    <property type="molecule type" value="Genomic_DNA"/>
</dbReference>
<protein>
    <submittedName>
        <fullName evidence="7">1-aminocyclopropane-1-carboxylate deaminase</fullName>
    </submittedName>
</protein>
<dbReference type="InterPro" id="IPR036052">
    <property type="entry name" value="TrpB-like_PALP_sf"/>
</dbReference>
<proteinExistence type="inferred from homology"/>
<dbReference type="Gene3D" id="3.40.50.1100">
    <property type="match status" value="2"/>
</dbReference>
<evidence type="ECO:0000256" key="4">
    <source>
        <dbReference type="PIRSR" id="PIRSR006278-1"/>
    </source>
</evidence>
<evidence type="ECO:0000259" key="6">
    <source>
        <dbReference type="Pfam" id="PF00291"/>
    </source>
</evidence>
<keyword evidence="8" id="KW-1185">Reference proteome</keyword>
<feature type="domain" description="Tryptophan synthase beta chain-like PALP" evidence="6">
    <location>
        <begin position="14"/>
        <end position="281"/>
    </location>
</feature>
<evidence type="ECO:0000313" key="8">
    <source>
        <dbReference type="Proteomes" id="UP000198379"/>
    </source>
</evidence>
<evidence type="ECO:0000256" key="1">
    <source>
        <dbReference type="ARBA" id="ARBA00001933"/>
    </source>
</evidence>
<evidence type="ECO:0000256" key="5">
    <source>
        <dbReference type="PIRSR" id="PIRSR006278-2"/>
    </source>
</evidence>
<sequence length="303" mass="33604">MIEVTQNQTISLPYNVSLSIKREDLIHPHISGNKYRKLTYNIAFAKANNYKTLLTFGGAYSNHIAATAVAGNIYDFHTIGIIRGDELGVDLDKTLAENKTLQQAANHGMKFKFISRALYKQKDEVSFLNMLKEEYPDAYILPEGGTNSLAIKGCEEILSPSDLSFDYICCAVGTGGTISGIINTAATSQKVLGFPALKGDFLTAEIQKLVHASNWELEQRYHFGGYAKVPETLVHFMNEFKNTHQIVLDPIYTGKMMYGILDLISKDFFPQNSRILAIHTGGLQGIEGVNKKLQKKGSQTIDI</sequence>
<comment type="similarity">
    <text evidence="2">Belongs to the ACC deaminase/D-cysteine desulfhydrase family.</text>
</comment>
<dbReference type="Proteomes" id="UP000198379">
    <property type="component" value="Unassembled WGS sequence"/>
</dbReference>
<evidence type="ECO:0000256" key="3">
    <source>
        <dbReference type="ARBA" id="ARBA00022898"/>
    </source>
</evidence>
<dbReference type="InterPro" id="IPR001926">
    <property type="entry name" value="TrpB-like_PALP"/>
</dbReference>
<dbReference type="OrthoDB" id="9801249at2"/>
<evidence type="ECO:0000313" key="7">
    <source>
        <dbReference type="EMBL" id="SNR35987.1"/>
    </source>
</evidence>
<gene>
    <name evidence="7" type="ORF">SAMN06265376_101121</name>
</gene>
<dbReference type="PANTHER" id="PTHR43780:SF2">
    <property type="entry name" value="1-AMINOCYCLOPROPANE-1-CARBOXYLATE DEAMINASE-RELATED"/>
    <property type="match status" value="1"/>
</dbReference>
<comment type="cofactor">
    <cofactor evidence="1">
        <name>pyridoxal 5'-phosphate</name>
        <dbReference type="ChEBI" id="CHEBI:597326"/>
    </cofactor>
</comment>
<dbReference type="PANTHER" id="PTHR43780">
    <property type="entry name" value="1-AMINOCYCLOPROPANE-1-CARBOXYLATE DEAMINASE-RELATED"/>
    <property type="match status" value="1"/>
</dbReference>
<dbReference type="AlphaFoldDB" id="A0A238VPA9"/>
<keyword evidence="3 5" id="KW-0663">Pyridoxal phosphate</keyword>
<dbReference type="PIRSF" id="PIRSF006278">
    <property type="entry name" value="ACCD_DCysDesulf"/>
    <property type="match status" value="1"/>
</dbReference>
<reference evidence="7 8" key="1">
    <citation type="submission" date="2017-06" db="EMBL/GenBank/DDBJ databases">
        <authorList>
            <person name="Kim H.J."/>
            <person name="Triplett B.A."/>
        </authorList>
    </citation>
    <scope>NUCLEOTIDE SEQUENCE [LARGE SCALE GENOMIC DNA]</scope>
    <source>
        <strain evidence="7 8">DSM 25597</strain>
    </source>
</reference>
<dbReference type="GO" id="GO:0019148">
    <property type="term" value="F:D-cysteine desulfhydrase activity"/>
    <property type="evidence" value="ECO:0007669"/>
    <property type="project" value="TreeGrafter"/>
</dbReference>
<dbReference type="InterPro" id="IPR027278">
    <property type="entry name" value="ACCD_DCysDesulf"/>
</dbReference>
<organism evidence="7 8">
    <name type="scientific">Dokdonia pacifica</name>
    <dbReference type="NCBI Taxonomy" id="1627892"/>
    <lineage>
        <taxon>Bacteria</taxon>
        <taxon>Pseudomonadati</taxon>
        <taxon>Bacteroidota</taxon>
        <taxon>Flavobacteriia</taxon>
        <taxon>Flavobacteriales</taxon>
        <taxon>Flavobacteriaceae</taxon>
        <taxon>Dokdonia</taxon>
    </lineage>
</organism>
<dbReference type="SUPFAM" id="SSF53686">
    <property type="entry name" value="Tryptophan synthase beta subunit-like PLP-dependent enzymes"/>
    <property type="match status" value="1"/>
</dbReference>